<evidence type="ECO:0000313" key="8">
    <source>
        <dbReference type="Proteomes" id="UP000250134"/>
    </source>
</evidence>
<evidence type="ECO:0000256" key="6">
    <source>
        <dbReference type="SAM" id="Phobius"/>
    </source>
</evidence>
<dbReference type="KEGG" id="tgg:A3K92_05340"/>
<comment type="subcellular location">
    <subcellularLocation>
        <location evidence="1">Cell membrane</location>
        <topology evidence="1">Multi-pass membrane protein</topology>
    </subcellularLocation>
</comment>
<dbReference type="PANTHER" id="PTHR34583:SF2">
    <property type="entry name" value="ANTIPORTER SUBUNIT MNHC2-RELATED"/>
    <property type="match status" value="1"/>
</dbReference>
<keyword evidence="5 6" id="KW-0472">Membrane</keyword>
<dbReference type="GO" id="GO:0005886">
    <property type="term" value="C:plasma membrane"/>
    <property type="evidence" value="ECO:0007669"/>
    <property type="project" value="UniProtKB-SubCell"/>
</dbReference>
<dbReference type="RefSeq" id="WP_088885281.1">
    <property type="nucleotide sequence ID" value="NZ_CP014855.1"/>
</dbReference>
<dbReference type="OrthoDB" id="18006at2157"/>
<dbReference type="AlphaFoldDB" id="A0A2Z2M8Y5"/>
<evidence type="ECO:0000256" key="2">
    <source>
        <dbReference type="ARBA" id="ARBA00022475"/>
    </source>
</evidence>
<evidence type="ECO:0000256" key="4">
    <source>
        <dbReference type="ARBA" id="ARBA00022989"/>
    </source>
</evidence>
<keyword evidence="8" id="KW-1185">Reference proteome</keyword>
<evidence type="ECO:0000313" key="7">
    <source>
        <dbReference type="EMBL" id="ASJ00945.1"/>
    </source>
</evidence>
<evidence type="ECO:0000256" key="5">
    <source>
        <dbReference type="ARBA" id="ARBA00023136"/>
    </source>
</evidence>
<dbReference type="Pfam" id="PF00420">
    <property type="entry name" value="Oxidored_q2"/>
    <property type="match status" value="1"/>
</dbReference>
<keyword evidence="3 6" id="KW-0812">Transmembrane</keyword>
<evidence type="ECO:0000256" key="1">
    <source>
        <dbReference type="ARBA" id="ARBA00004651"/>
    </source>
</evidence>
<protein>
    <submittedName>
        <fullName evidence="7">Cation:proton antiporter</fullName>
    </submittedName>
</protein>
<proteinExistence type="predicted"/>
<dbReference type="Proteomes" id="UP000250134">
    <property type="component" value="Chromosome"/>
</dbReference>
<feature type="transmembrane region" description="Helical" evidence="6">
    <location>
        <begin position="33"/>
        <end position="55"/>
    </location>
</feature>
<keyword evidence="4 6" id="KW-1133">Transmembrane helix</keyword>
<keyword evidence="2" id="KW-1003">Cell membrane</keyword>
<dbReference type="PANTHER" id="PTHR34583">
    <property type="entry name" value="ANTIPORTER SUBUNIT MNHC2-RELATED"/>
    <property type="match status" value="1"/>
</dbReference>
<sequence length="118" mass="12478">MSLPSISVYYFGAISLVLIGLYGVLVKKNLMKILISLSIMETGVNLLLISIGYVSGKSAPILSEGIGPAQAVDPIPQALVLTAIVIGVATTALALSTAMIIYEKYGTLNIEEIRRLRG</sequence>
<name>A0A2Z2M8Y5_THEGO</name>
<organism evidence="7 8">
    <name type="scientific">Thermococcus gorgonarius</name>
    <dbReference type="NCBI Taxonomy" id="71997"/>
    <lineage>
        <taxon>Archaea</taxon>
        <taxon>Methanobacteriati</taxon>
        <taxon>Methanobacteriota</taxon>
        <taxon>Thermococci</taxon>
        <taxon>Thermococcales</taxon>
        <taxon>Thermococcaceae</taxon>
        <taxon>Thermococcus</taxon>
    </lineage>
</organism>
<dbReference type="InterPro" id="IPR050601">
    <property type="entry name" value="CPA3_antiporter_subunitC"/>
</dbReference>
<dbReference type="EMBL" id="CP014855">
    <property type="protein sequence ID" value="ASJ00945.1"/>
    <property type="molecule type" value="Genomic_DNA"/>
</dbReference>
<reference evidence="7 8" key="1">
    <citation type="submission" date="2016-03" db="EMBL/GenBank/DDBJ databases">
        <title>Complete genome sequence of Thermococcus gorgonarius.</title>
        <authorList>
            <person name="Oger P.M."/>
        </authorList>
    </citation>
    <scope>NUCLEOTIDE SEQUENCE [LARGE SCALE GENOMIC DNA]</scope>
    <source>
        <strain evidence="7 8">W-12</strain>
    </source>
</reference>
<evidence type="ECO:0000256" key="3">
    <source>
        <dbReference type="ARBA" id="ARBA00022692"/>
    </source>
</evidence>
<accession>A0A2Z2M8Y5</accession>
<gene>
    <name evidence="7" type="ORF">A3K92_05340</name>
</gene>
<dbReference type="InterPro" id="IPR039428">
    <property type="entry name" value="NUOK/Mnh_C1-like"/>
</dbReference>
<dbReference type="GeneID" id="33331953"/>
<feature type="transmembrane region" description="Helical" evidence="6">
    <location>
        <begin position="6"/>
        <end position="26"/>
    </location>
</feature>
<feature type="transmembrane region" description="Helical" evidence="6">
    <location>
        <begin position="75"/>
        <end position="102"/>
    </location>
</feature>
<dbReference type="Gene3D" id="1.10.287.3510">
    <property type="match status" value="1"/>
</dbReference>